<dbReference type="Proteomes" id="UP001491088">
    <property type="component" value="Chromosome"/>
</dbReference>
<organism evidence="1 2">
    <name type="scientific">Polaribacter marinaquae</name>
    <dbReference type="NCBI Taxonomy" id="1642819"/>
    <lineage>
        <taxon>Bacteria</taxon>
        <taxon>Pseudomonadati</taxon>
        <taxon>Bacteroidota</taxon>
        <taxon>Flavobacteriia</taxon>
        <taxon>Flavobacteriales</taxon>
        <taxon>Flavobacteriaceae</taxon>
    </lineage>
</organism>
<evidence type="ECO:0000313" key="1">
    <source>
        <dbReference type="EMBL" id="WYW55472.1"/>
    </source>
</evidence>
<reference evidence="1 2" key="1">
    <citation type="submission" date="2024-03" db="EMBL/GenBank/DDBJ databases">
        <authorList>
            <person name="Cao K."/>
        </authorList>
    </citation>
    <scope>NUCLEOTIDE SEQUENCE [LARGE SCALE GENOMIC DNA]</scope>
    <source>
        <strain evidence="1 2">MCCC 1K00696</strain>
    </source>
</reference>
<name>A0ABZ2TUU2_9FLAO</name>
<dbReference type="Gene3D" id="3.40.50.300">
    <property type="entry name" value="P-loop containing nucleotide triphosphate hydrolases"/>
    <property type="match status" value="1"/>
</dbReference>
<proteinExistence type="predicted"/>
<dbReference type="RefSeq" id="WP_340932978.1">
    <property type="nucleotide sequence ID" value="NZ_CP150496.1"/>
</dbReference>
<evidence type="ECO:0000313" key="2">
    <source>
        <dbReference type="Proteomes" id="UP001491088"/>
    </source>
</evidence>
<keyword evidence="2" id="KW-1185">Reference proteome</keyword>
<dbReference type="InterPro" id="IPR027417">
    <property type="entry name" value="P-loop_NTPase"/>
</dbReference>
<gene>
    <name evidence="1" type="ORF">WG950_13150</name>
</gene>
<dbReference type="SUPFAM" id="SSF53795">
    <property type="entry name" value="PEP carboxykinase-like"/>
    <property type="match status" value="1"/>
</dbReference>
<evidence type="ECO:0008006" key="3">
    <source>
        <dbReference type="Google" id="ProtNLM"/>
    </source>
</evidence>
<protein>
    <recommendedName>
        <fullName evidence="3">Serine kinase</fullName>
    </recommendedName>
</protein>
<sequence length="379" mass="44144">MKNQSELLLKTIEDKTIVWFKNSNEYLVLENTTADILKRLSKGISVKEIATPLAKKLQVPLDKTIDFILDLEKKIYANKSIINNTIVNDYRDVTKPTSFEFTKYYKINNEVYKVEFNSEYELYLVHPKFAHLETTISDKIHTTFTVFLNNSFIFFYVDNNFIGAWNKKEVHYFQGKFSMELIQKIHQKKENEWMGVFHASAVSNGKKTILFLGDSGNGKSTSLALLQANGYTCLADDFVPIDIEKNEVFSFPASISIKKNSLKTLLPFYPELENSAEYHFKRLNKIVRYLEPKNSNFLAHLPCKDLVFIKYEKDSDISFSKISKIEAFQQLVPDSWLSPIKENSKLFLDWFSNLNCYQITYSDNKKMINKVSKIFENEL</sequence>
<accession>A0ABZ2TUU2</accession>
<dbReference type="EMBL" id="CP150496">
    <property type="protein sequence ID" value="WYW55472.1"/>
    <property type="molecule type" value="Genomic_DNA"/>
</dbReference>